<gene>
    <name evidence="4" type="ORF">C882_4054</name>
</gene>
<dbReference type="FunFam" id="3.10.129.10:FF:000022">
    <property type="entry name" value="Phenylacetic acid degradation protein"/>
    <property type="match status" value="1"/>
</dbReference>
<proteinExistence type="inferred from homology"/>
<dbReference type="SUPFAM" id="SSF54637">
    <property type="entry name" value="Thioesterase/thiol ester dehydrase-isomerase"/>
    <property type="match status" value="1"/>
</dbReference>
<dbReference type="InterPro" id="IPR029069">
    <property type="entry name" value="HotDog_dom_sf"/>
</dbReference>
<evidence type="ECO:0000259" key="3">
    <source>
        <dbReference type="Pfam" id="PF03061"/>
    </source>
</evidence>
<dbReference type="NCBIfam" id="TIGR00369">
    <property type="entry name" value="unchar_dom_1"/>
    <property type="match status" value="1"/>
</dbReference>
<dbReference type="PATRIC" id="fig|1238182.3.peg.1716"/>
<evidence type="ECO:0000313" key="5">
    <source>
        <dbReference type="Proteomes" id="UP000009881"/>
    </source>
</evidence>
<dbReference type="InterPro" id="IPR006683">
    <property type="entry name" value="Thioestr_dom"/>
</dbReference>
<evidence type="ECO:0000256" key="2">
    <source>
        <dbReference type="ARBA" id="ARBA00022801"/>
    </source>
</evidence>
<dbReference type="AlphaFoldDB" id="K9GZK5"/>
<dbReference type="NCBIfam" id="TIGR02286">
    <property type="entry name" value="PaaD"/>
    <property type="match status" value="1"/>
</dbReference>
<dbReference type="PANTHER" id="PTHR42856:SF1">
    <property type="entry name" value="ACYL-COENZYME A THIOESTERASE PAAI"/>
    <property type="match status" value="1"/>
</dbReference>
<dbReference type="Proteomes" id="UP000009881">
    <property type="component" value="Unassembled WGS sequence"/>
</dbReference>
<dbReference type="STRING" id="1238182.C882_4054"/>
<name>K9GZK5_9PROT</name>
<evidence type="ECO:0000313" key="4">
    <source>
        <dbReference type="EMBL" id="EKV30717.1"/>
    </source>
</evidence>
<reference evidence="4 5" key="1">
    <citation type="journal article" date="2013" name="Genome Announc.">
        <title>Draft Genome Sequence of an Alphaproteobacterium, Caenispirillum salinarum AK4(T), Isolated from a Solar Saltern.</title>
        <authorList>
            <person name="Khatri I."/>
            <person name="Singh A."/>
            <person name="Korpole S."/>
            <person name="Pinnaka A.K."/>
            <person name="Subramanian S."/>
        </authorList>
    </citation>
    <scope>NUCLEOTIDE SEQUENCE [LARGE SCALE GENOMIC DNA]</scope>
    <source>
        <strain evidence="4 5">AK4</strain>
    </source>
</reference>
<keyword evidence="2" id="KW-0378">Hydrolase</keyword>
<dbReference type="Pfam" id="PF03061">
    <property type="entry name" value="4HBT"/>
    <property type="match status" value="1"/>
</dbReference>
<comment type="similarity">
    <text evidence="1">Belongs to the thioesterase PaaI family.</text>
</comment>
<dbReference type="Gene3D" id="3.10.129.10">
    <property type="entry name" value="Hotdog Thioesterase"/>
    <property type="match status" value="1"/>
</dbReference>
<dbReference type="RefSeq" id="WP_009540162.1">
    <property type="nucleotide sequence ID" value="NZ_ANHY01000007.1"/>
</dbReference>
<dbReference type="InterPro" id="IPR011973">
    <property type="entry name" value="PaaD"/>
</dbReference>
<dbReference type="eggNOG" id="COG2050">
    <property type="taxonomic scope" value="Bacteria"/>
</dbReference>
<sequence>MPEGDPIMEPARKQQVAEAAREAMYARDHAAQALGIEVTEVAPGFAKCTMTVRQDMVNGHDILHGGLCFTLADTCFAYACNSHNRVTVAQSASVTFCAPGKLGDVLTAEGTETWQQGRGGVTDVTVTNQDGVVLAMFRGNSRTIKGQVADLPGEEAAQ</sequence>
<dbReference type="InterPro" id="IPR003736">
    <property type="entry name" value="PAAI_dom"/>
</dbReference>
<comment type="caution">
    <text evidence="4">The sequence shown here is derived from an EMBL/GenBank/DDBJ whole genome shotgun (WGS) entry which is preliminary data.</text>
</comment>
<dbReference type="InterPro" id="IPR052723">
    <property type="entry name" value="Acyl-CoA_thioesterase_PaaI"/>
</dbReference>
<dbReference type="GO" id="GO:0016289">
    <property type="term" value="F:acyl-CoA hydrolase activity"/>
    <property type="evidence" value="ECO:0007669"/>
    <property type="project" value="UniProtKB-ARBA"/>
</dbReference>
<evidence type="ECO:0000256" key="1">
    <source>
        <dbReference type="ARBA" id="ARBA00008324"/>
    </source>
</evidence>
<protein>
    <submittedName>
        <fullName evidence="4">Phenylacetic acid degradation protein PaaD, thioesterase</fullName>
    </submittedName>
</protein>
<dbReference type="PANTHER" id="PTHR42856">
    <property type="entry name" value="ACYL-COENZYME A THIOESTERASE PAAI"/>
    <property type="match status" value="1"/>
</dbReference>
<dbReference type="CDD" id="cd03443">
    <property type="entry name" value="PaaI_thioesterase"/>
    <property type="match status" value="1"/>
</dbReference>
<accession>K9GZK5</accession>
<dbReference type="EMBL" id="ANHY01000007">
    <property type="protein sequence ID" value="EKV30717.1"/>
    <property type="molecule type" value="Genomic_DNA"/>
</dbReference>
<organism evidence="4 5">
    <name type="scientific">Caenispirillum salinarum AK4</name>
    <dbReference type="NCBI Taxonomy" id="1238182"/>
    <lineage>
        <taxon>Bacteria</taxon>
        <taxon>Pseudomonadati</taxon>
        <taxon>Pseudomonadota</taxon>
        <taxon>Alphaproteobacteria</taxon>
        <taxon>Rhodospirillales</taxon>
        <taxon>Novispirillaceae</taxon>
        <taxon>Caenispirillum</taxon>
    </lineage>
</organism>
<feature type="domain" description="Thioesterase" evidence="3">
    <location>
        <begin position="61"/>
        <end position="134"/>
    </location>
</feature>
<keyword evidence="5" id="KW-1185">Reference proteome</keyword>